<reference evidence="2 3" key="1">
    <citation type="journal article" date="2017" name="BMC Genomics">
        <title>Comparative genomic and phylogenomic analyses of the Bifidobacteriaceae family.</title>
        <authorList>
            <person name="Lugli G.A."/>
            <person name="Milani C."/>
            <person name="Turroni F."/>
            <person name="Duranti S."/>
            <person name="Mancabelli L."/>
            <person name="Mangifesta M."/>
            <person name="Ferrario C."/>
            <person name="Modesto M."/>
            <person name="Mattarelli P."/>
            <person name="Jiri K."/>
            <person name="van Sinderen D."/>
            <person name="Ventura M."/>
        </authorList>
    </citation>
    <scope>NUCLEOTIDE SEQUENCE [LARGE SCALE GENOMIC DNA]</scope>
    <source>
        <strain evidence="2 3">DSM 24762</strain>
    </source>
</reference>
<accession>A0A261F1W5</accession>
<feature type="region of interest" description="Disordered" evidence="1">
    <location>
        <begin position="1"/>
        <end position="20"/>
    </location>
</feature>
<keyword evidence="3" id="KW-1185">Reference proteome</keyword>
<gene>
    <name evidence="2" type="ORF">ALMA_1406</name>
</gene>
<dbReference type="AlphaFoldDB" id="A0A261F1W5"/>
<comment type="caution">
    <text evidence="2">The sequence shown here is derived from an EMBL/GenBank/DDBJ whole genome shotgun (WGS) entry which is preliminary data.</text>
</comment>
<feature type="compositionally biased region" description="Basic residues" evidence="1">
    <location>
        <begin position="1"/>
        <end position="12"/>
    </location>
</feature>
<dbReference type="RefSeq" id="WP_094727075.1">
    <property type="nucleotide sequence ID" value="NZ_JBHLWS010000001.1"/>
</dbReference>
<evidence type="ECO:0000313" key="2">
    <source>
        <dbReference type="EMBL" id="OZG53104.1"/>
    </source>
</evidence>
<evidence type="ECO:0000256" key="1">
    <source>
        <dbReference type="SAM" id="MobiDB-lite"/>
    </source>
</evidence>
<proteinExistence type="predicted"/>
<dbReference type="EMBL" id="MWWT01000009">
    <property type="protein sequence ID" value="OZG53104.1"/>
    <property type="molecule type" value="Genomic_DNA"/>
</dbReference>
<name>A0A261F1W5_9BIFI</name>
<evidence type="ECO:0000313" key="3">
    <source>
        <dbReference type="Proteomes" id="UP000243657"/>
    </source>
</evidence>
<organism evidence="2 3">
    <name type="scientific">Alloscardovia macacae</name>
    <dbReference type="NCBI Taxonomy" id="1160091"/>
    <lineage>
        <taxon>Bacteria</taxon>
        <taxon>Bacillati</taxon>
        <taxon>Actinomycetota</taxon>
        <taxon>Actinomycetes</taxon>
        <taxon>Bifidobacteriales</taxon>
        <taxon>Bifidobacteriaceae</taxon>
        <taxon>Alloscardovia</taxon>
    </lineage>
</organism>
<protein>
    <submittedName>
        <fullName evidence="2">Uncharacterized protein</fullName>
    </submittedName>
</protein>
<sequence length="106" mass="12308">MSRNYRRRKRHTGVPQDYKPARGTVILDGHPIYVNEDALDDYELLESYEQLEAQNPAATIRIVKLIFNDDTEYEKVKKLAQVDGRVSIRKMSDFLASAMEQMSPNF</sequence>
<dbReference type="Proteomes" id="UP000243657">
    <property type="component" value="Unassembled WGS sequence"/>
</dbReference>